<evidence type="ECO:0000256" key="2">
    <source>
        <dbReference type="ARBA" id="ARBA00023125"/>
    </source>
</evidence>
<evidence type="ECO:0000256" key="1">
    <source>
        <dbReference type="ARBA" id="ARBA00023015"/>
    </source>
</evidence>
<evidence type="ECO:0000256" key="3">
    <source>
        <dbReference type="ARBA" id="ARBA00023159"/>
    </source>
</evidence>
<keyword evidence="1" id="KW-0805">Transcription regulation</keyword>
<name>A0ABW1KTR4_9PROT</name>
<dbReference type="SUPFAM" id="SSF46689">
    <property type="entry name" value="Homeodomain-like"/>
    <property type="match status" value="2"/>
</dbReference>
<dbReference type="Pfam" id="PF12833">
    <property type="entry name" value="HTH_18"/>
    <property type="match status" value="1"/>
</dbReference>
<accession>A0ABW1KTR4</accession>
<dbReference type="PROSITE" id="PS01124">
    <property type="entry name" value="HTH_ARAC_FAMILY_2"/>
    <property type="match status" value="1"/>
</dbReference>
<dbReference type="InterPro" id="IPR032783">
    <property type="entry name" value="AraC_lig"/>
</dbReference>
<dbReference type="SUPFAM" id="SSF51215">
    <property type="entry name" value="Regulatory protein AraC"/>
    <property type="match status" value="1"/>
</dbReference>
<dbReference type="EMBL" id="JBHPON010000001">
    <property type="protein sequence ID" value="MFC6035521.1"/>
    <property type="molecule type" value="Genomic_DNA"/>
</dbReference>
<gene>
    <name evidence="6" type="ORF">ACFMB1_08210</name>
</gene>
<dbReference type="RefSeq" id="WP_379879135.1">
    <property type="nucleotide sequence ID" value="NZ_JBHPON010000001.1"/>
</dbReference>
<dbReference type="SMART" id="SM00342">
    <property type="entry name" value="HTH_ARAC"/>
    <property type="match status" value="1"/>
</dbReference>
<keyword evidence="7" id="KW-1185">Reference proteome</keyword>
<keyword evidence="3" id="KW-0010">Activator</keyword>
<proteinExistence type="predicted"/>
<keyword evidence="4" id="KW-0804">Transcription</keyword>
<feature type="domain" description="HTH araC/xylS-type" evidence="5">
    <location>
        <begin position="202"/>
        <end position="300"/>
    </location>
</feature>
<keyword evidence="2" id="KW-0238">DNA-binding</keyword>
<evidence type="ECO:0000313" key="7">
    <source>
        <dbReference type="Proteomes" id="UP001596116"/>
    </source>
</evidence>
<dbReference type="Proteomes" id="UP001596116">
    <property type="component" value="Unassembled WGS sequence"/>
</dbReference>
<dbReference type="PROSITE" id="PS00041">
    <property type="entry name" value="HTH_ARAC_FAMILY_1"/>
    <property type="match status" value="1"/>
</dbReference>
<organism evidence="6 7">
    <name type="scientific">Hyphococcus aureus</name>
    <dbReference type="NCBI Taxonomy" id="2666033"/>
    <lineage>
        <taxon>Bacteria</taxon>
        <taxon>Pseudomonadati</taxon>
        <taxon>Pseudomonadota</taxon>
        <taxon>Alphaproteobacteria</taxon>
        <taxon>Parvularculales</taxon>
        <taxon>Parvularculaceae</taxon>
        <taxon>Hyphococcus</taxon>
    </lineage>
</organism>
<dbReference type="PANTHER" id="PTHR46796">
    <property type="entry name" value="HTH-TYPE TRANSCRIPTIONAL ACTIVATOR RHAS-RELATED"/>
    <property type="match status" value="1"/>
</dbReference>
<comment type="caution">
    <text evidence="6">The sequence shown here is derived from an EMBL/GenBank/DDBJ whole genome shotgun (WGS) entry which is preliminary data.</text>
</comment>
<evidence type="ECO:0000313" key="6">
    <source>
        <dbReference type="EMBL" id="MFC6035521.1"/>
    </source>
</evidence>
<evidence type="ECO:0000259" key="5">
    <source>
        <dbReference type="PROSITE" id="PS01124"/>
    </source>
</evidence>
<dbReference type="InterPro" id="IPR050204">
    <property type="entry name" value="AraC_XylS_family_regulators"/>
</dbReference>
<dbReference type="Gene3D" id="1.10.10.60">
    <property type="entry name" value="Homeodomain-like"/>
    <property type="match status" value="2"/>
</dbReference>
<sequence>MELERLLTMARFRATSFGVVNAGAPWGVEAPDIDYAVIYSVISGPIWFEGGGLSDTLNAGDVVFLPHGNRHRLASGPGVVAMDPLMELLRRKPGNYIFNHGSEDAPIQFIAGGSIWDAAAKTTVARFLPEALILRKDEVHRTAHIAGINKMVVKEGVSPRPQSGHVVNGLFNLMLTEILSAVLSTPKIASSVESQSASGKITRALLLIHNSALSDWTGSLLAQRVGLSRSVFSRKFAQETGCPPGAYIKQLRLQRAADLLRHSHVSIADAAEHAGYASLPSFCQAFKANFGETPHVWRQAKA</sequence>
<reference evidence="6 7" key="1">
    <citation type="submission" date="2024-09" db="EMBL/GenBank/DDBJ databases">
        <authorList>
            <person name="Zhang Z.-H."/>
        </authorList>
    </citation>
    <scope>NUCLEOTIDE SEQUENCE [LARGE SCALE GENOMIC DNA]</scope>
    <source>
        <strain evidence="6 7">HHTR114</strain>
    </source>
</reference>
<dbReference type="Pfam" id="PF12852">
    <property type="entry name" value="Cupin_6"/>
    <property type="match status" value="1"/>
</dbReference>
<dbReference type="InterPro" id="IPR037923">
    <property type="entry name" value="HTH-like"/>
</dbReference>
<dbReference type="InterPro" id="IPR018060">
    <property type="entry name" value="HTH_AraC"/>
</dbReference>
<dbReference type="InterPro" id="IPR018062">
    <property type="entry name" value="HTH_AraC-typ_CS"/>
</dbReference>
<evidence type="ECO:0000256" key="4">
    <source>
        <dbReference type="ARBA" id="ARBA00023163"/>
    </source>
</evidence>
<dbReference type="InterPro" id="IPR009057">
    <property type="entry name" value="Homeodomain-like_sf"/>
</dbReference>
<dbReference type="PANTHER" id="PTHR46796:SF7">
    <property type="entry name" value="ARAC FAMILY TRANSCRIPTIONAL REGULATOR"/>
    <property type="match status" value="1"/>
</dbReference>
<protein>
    <submittedName>
        <fullName evidence="6">AraC family transcriptional regulator</fullName>
    </submittedName>
</protein>